<proteinExistence type="predicted"/>
<sequence length="180" mass="20877">MKLFRYEGYNMTISEEAFALKAFRQVWNRDKSASKERAIMELGYCYFMEDPRSDYQYIVDREERSKAIKEGEGLKPSWEPDSTVKEAMKLYASFKTTSALLLEDTRLAVDKLRQLLRDIDLTKEDDKGKPVYTLNTVTATIKQIPSLIKDLDEAERALVKELAQNDKVRGAQEKAIYEDL</sequence>
<dbReference type="KEGG" id="vg:65128744"/>
<name>A0A7M1RVW3_9CAUD</name>
<organism evidence="1 2">
    <name type="scientific">uncultured phage cr106_1</name>
    <dbReference type="NCBI Taxonomy" id="2772062"/>
    <lineage>
        <taxon>Viruses</taxon>
        <taxon>Duplodnaviria</taxon>
        <taxon>Heunggongvirae</taxon>
        <taxon>Uroviricota</taxon>
        <taxon>Caudoviricetes</taxon>
        <taxon>Crassvirales</taxon>
        <taxon>Steigviridae</taxon>
        <taxon>Asinivirinae</taxon>
        <taxon>Mahstovirus</taxon>
        <taxon>Mahstovirus faecalis</taxon>
    </lineage>
</organism>
<evidence type="ECO:0000313" key="2">
    <source>
        <dbReference type="Proteomes" id="UP000593828"/>
    </source>
</evidence>
<reference evidence="1 2" key="1">
    <citation type="submission" date="2020-07" db="EMBL/GenBank/DDBJ databases">
        <title>Taxonomic proposal: Crassvirales, a new order of highly abundant and diverse bacterial viruses.</title>
        <authorList>
            <person name="Shkoporov A.N."/>
            <person name="Stockdale S.R."/>
            <person name="Guerin E."/>
            <person name="Ross R.P."/>
            <person name="Hill C."/>
        </authorList>
    </citation>
    <scope>NUCLEOTIDE SEQUENCE [LARGE SCALE GENOMIC DNA]</scope>
</reference>
<dbReference type="Proteomes" id="UP000593828">
    <property type="component" value="Segment"/>
</dbReference>
<keyword evidence="2" id="KW-1185">Reference proteome</keyword>
<dbReference type="EMBL" id="MT774378">
    <property type="protein sequence ID" value="QOR58274.1"/>
    <property type="molecule type" value="Genomic_DNA"/>
</dbReference>
<protein>
    <submittedName>
        <fullName evidence="1">Uncharacterized protein</fullName>
    </submittedName>
</protein>
<dbReference type="RefSeq" id="YP_010110432.1">
    <property type="nucleotide sequence ID" value="NC_055871.1"/>
</dbReference>
<accession>A0A7M1RVW3</accession>
<dbReference type="GeneID" id="65128744"/>
<evidence type="ECO:0000313" key="1">
    <source>
        <dbReference type="EMBL" id="QOR58274.1"/>
    </source>
</evidence>